<keyword evidence="1" id="KW-1133">Transmembrane helix</keyword>
<comment type="caution">
    <text evidence="2">The sequence shown here is derived from an EMBL/GenBank/DDBJ whole genome shotgun (WGS) entry which is preliminary data.</text>
</comment>
<keyword evidence="1" id="KW-0472">Membrane</keyword>
<dbReference type="Proteomes" id="UP000534186">
    <property type="component" value="Unassembled WGS sequence"/>
</dbReference>
<dbReference type="AlphaFoldDB" id="A0A7Y9T189"/>
<sequence length="115" mass="12662">MSDESMNLQAANRNADDEMDRLVLHALETAPRIDVPADFAARVARQLPARRPTSLTATHYGQSAVFLGMIITLGMLIAITLHNGRHASFGLAESLLLTQFLVLTVWLSVRRHGAR</sequence>
<evidence type="ECO:0000256" key="1">
    <source>
        <dbReference type="SAM" id="Phobius"/>
    </source>
</evidence>
<dbReference type="EMBL" id="JACCCV010000001">
    <property type="protein sequence ID" value="NYF49752.1"/>
    <property type="molecule type" value="Genomic_DNA"/>
</dbReference>
<reference evidence="2 3" key="1">
    <citation type="submission" date="2020-07" db="EMBL/GenBank/DDBJ databases">
        <title>Genomic Encyclopedia of Type Strains, Phase IV (KMG-V): Genome sequencing to study the core and pangenomes of soil and plant-associated prokaryotes.</title>
        <authorList>
            <person name="Whitman W."/>
        </authorList>
    </citation>
    <scope>NUCLEOTIDE SEQUENCE [LARGE SCALE GENOMIC DNA]</scope>
    <source>
        <strain evidence="2 3">M8UP30</strain>
    </source>
</reference>
<evidence type="ECO:0000313" key="3">
    <source>
        <dbReference type="Proteomes" id="UP000534186"/>
    </source>
</evidence>
<organism evidence="2 3">
    <name type="scientific">Tunturiibacter lichenicola</name>
    <dbReference type="NCBI Taxonomy" id="2051959"/>
    <lineage>
        <taxon>Bacteria</taxon>
        <taxon>Pseudomonadati</taxon>
        <taxon>Acidobacteriota</taxon>
        <taxon>Terriglobia</taxon>
        <taxon>Terriglobales</taxon>
        <taxon>Acidobacteriaceae</taxon>
        <taxon>Tunturiibacter</taxon>
    </lineage>
</organism>
<proteinExistence type="predicted"/>
<feature type="transmembrane region" description="Helical" evidence="1">
    <location>
        <begin position="87"/>
        <end position="109"/>
    </location>
</feature>
<evidence type="ECO:0000313" key="2">
    <source>
        <dbReference type="EMBL" id="NYF49752.1"/>
    </source>
</evidence>
<accession>A0A7Y9T189</accession>
<keyword evidence="1" id="KW-0812">Transmembrane</keyword>
<protein>
    <submittedName>
        <fullName evidence="2">Uncharacterized protein</fullName>
    </submittedName>
</protein>
<feature type="transmembrane region" description="Helical" evidence="1">
    <location>
        <begin position="60"/>
        <end position="81"/>
    </location>
</feature>
<gene>
    <name evidence="2" type="ORF">HDF12_000117</name>
</gene>
<name>A0A7Y9T189_9BACT</name>